<evidence type="ECO:0000313" key="6">
    <source>
        <dbReference type="Proteomes" id="UP000198915"/>
    </source>
</evidence>
<dbReference type="Pfam" id="PF00392">
    <property type="entry name" value="GntR"/>
    <property type="match status" value="1"/>
</dbReference>
<dbReference type="GO" id="GO:0003700">
    <property type="term" value="F:DNA-binding transcription factor activity"/>
    <property type="evidence" value="ECO:0007669"/>
    <property type="project" value="InterPro"/>
</dbReference>
<keyword evidence="6" id="KW-1185">Reference proteome</keyword>
<dbReference type="Gene3D" id="1.10.10.10">
    <property type="entry name" value="Winged helix-like DNA-binding domain superfamily/Winged helix DNA-binding domain"/>
    <property type="match status" value="1"/>
</dbReference>
<dbReference type="Gene3D" id="1.20.120.530">
    <property type="entry name" value="GntR ligand-binding domain-like"/>
    <property type="match status" value="1"/>
</dbReference>
<proteinExistence type="predicted"/>
<evidence type="ECO:0000256" key="3">
    <source>
        <dbReference type="ARBA" id="ARBA00023163"/>
    </source>
</evidence>
<dbReference type="SUPFAM" id="SSF46785">
    <property type="entry name" value="Winged helix' DNA-binding domain"/>
    <property type="match status" value="1"/>
</dbReference>
<dbReference type="SMART" id="SM00345">
    <property type="entry name" value="HTH_GNTR"/>
    <property type="match status" value="1"/>
</dbReference>
<keyword evidence="3" id="KW-0804">Transcription</keyword>
<dbReference type="SUPFAM" id="SSF48008">
    <property type="entry name" value="GntR ligand-binding domain-like"/>
    <property type="match status" value="1"/>
</dbReference>
<dbReference type="PRINTS" id="PR00035">
    <property type="entry name" value="HTHGNTR"/>
</dbReference>
<dbReference type="PANTHER" id="PTHR43537">
    <property type="entry name" value="TRANSCRIPTIONAL REGULATOR, GNTR FAMILY"/>
    <property type="match status" value="1"/>
</dbReference>
<dbReference type="STRING" id="1884381.SAMN05518846_101232"/>
<dbReference type="CDD" id="cd07377">
    <property type="entry name" value="WHTH_GntR"/>
    <property type="match status" value="1"/>
</dbReference>
<dbReference type="InterPro" id="IPR011711">
    <property type="entry name" value="GntR_C"/>
</dbReference>
<dbReference type="Pfam" id="PF07729">
    <property type="entry name" value="FCD"/>
    <property type="match status" value="1"/>
</dbReference>
<dbReference type="InterPro" id="IPR008920">
    <property type="entry name" value="TF_FadR/GntR_C"/>
</dbReference>
<keyword evidence="2" id="KW-0238">DNA-binding</keyword>
<dbReference type="PANTHER" id="PTHR43537:SF54">
    <property type="entry name" value="TRANSCRIPTIONAL REGULATOR, GNTR FAMILY"/>
    <property type="match status" value="1"/>
</dbReference>
<dbReference type="EMBL" id="FORT01000001">
    <property type="protein sequence ID" value="SFI81422.1"/>
    <property type="molecule type" value="Genomic_DNA"/>
</dbReference>
<feature type="domain" description="HTH gntR-type" evidence="4">
    <location>
        <begin position="9"/>
        <end position="77"/>
    </location>
</feature>
<keyword evidence="1" id="KW-0805">Transcription regulation</keyword>
<dbReference type="InterPro" id="IPR000524">
    <property type="entry name" value="Tscrpt_reg_HTH_GntR"/>
</dbReference>
<accession>A0A1I3L9C0</accession>
<name>A0A1I3L9C0_9BACL</name>
<evidence type="ECO:0000256" key="1">
    <source>
        <dbReference type="ARBA" id="ARBA00023015"/>
    </source>
</evidence>
<evidence type="ECO:0000256" key="2">
    <source>
        <dbReference type="ARBA" id="ARBA00023125"/>
    </source>
</evidence>
<dbReference type="SMART" id="SM00895">
    <property type="entry name" value="FCD"/>
    <property type="match status" value="1"/>
</dbReference>
<dbReference type="PROSITE" id="PS50949">
    <property type="entry name" value="HTH_GNTR"/>
    <property type="match status" value="1"/>
</dbReference>
<sequence length="224" mass="26006">MVLDSSQERKVYEGILLQIHEIVQERNLRPGDKLPSERELSEQLGAGRSSVREALRALELLGLIETRRGEGTFLKSYRHNRLIDILGFFILRDAKTKKDLIEMRRILELDAVRLACRRATDKHFEEMERILAIAEERVERGEVPTEEDYLFHRVICRSSRNSILHRIWAPLVEYSNSVRIESLSREGRAKMAVGEHREIMEAIRAGDATAAVEKMRHHLENSKL</sequence>
<protein>
    <submittedName>
        <fullName evidence="5">Transcriptional regulator, GntR family</fullName>
    </submittedName>
</protein>
<dbReference type="InterPro" id="IPR036390">
    <property type="entry name" value="WH_DNA-bd_sf"/>
</dbReference>
<evidence type="ECO:0000259" key="4">
    <source>
        <dbReference type="PROSITE" id="PS50949"/>
    </source>
</evidence>
<evidence type="ECO:0000313" key="5">
    <source>
        <dbReference type="EMBL" id="SFI81422.1"/>
    </source>
</evidence>
<dbReference type="InterPro" id="IPR036388">
    <property type="entry name" value="WH-like_DNA-bd_sf"/>
</dbReference>
<reference evidence="6" key="1">
    <citation type="submission" date="2016-10" db="EMBL/GenBank/DDBJ databases">
        <authorList>
            <person name="Varghese N."/>
            <person name="Submissions S."/>
        </authorList>
    </citation>
    <scope>NUCLEOTIDE SEQUENCE [LARGE SCALE GENOMIC DNA]</scope>
    <source>
        <strain evidence="6">OK042</strain>
    </source>
</reference>
<gene>
    <name evidence="5" type="ORF">SAMN05518846_101232</name>
</gene>
<dbReference type="GO" id="GO:0003677">
    <property type="term" value="F:DNA binding"/>
    <property type="evidence" value="ECO:0007669"/>
    <property type="project" value="UniProtKB-KW"/>
</dbReference>
<organism evidence="5 6">
    <name type="scientific">Brevibacillus centrosporus</name>
    <dbReference type="NCBI Taxonomy" id="54910"/>
    <lineage>
        <taxon>Bacteria</taxon>
        <taxon>Bacillati</taxon>
        <taxon>Bacillota</taxon>
        <taxon>Bacilli</taxon>
        <taxon>Bacillales</taxon>
        <taxon>Paenibacillaceae</taxon>
        <taxon>Brevibacillus</taxon>
    </lineage>
</organism>
<dbReference type="AlphaFoldDB" id="A0A1I3L9C0"/>
<dbReference type="Proteomes" id="UP000198915">
    <property type="component" value="Unassembled WGS sequence"/>
</dbReference>